<proteinExistence type="predicted"/>
<name>A0A2S6ALV6_9NOCA</name>
<gene>
    <name evidence="1" type="ORF">C5E45_20875</name>
</gene>
<organism evidence="1 2">
    <name type="scientific">Nocardia nova</name>
    <dbReference type="NCBI Taxonomy" id="37330"/>
    <lineage>
        <taxon>Bacteria</taxon>
        <taxon>Bacillati</taxon>
        <taxon>Actinomycetota</taxon>
        <taxon>Actinomycetes</taxon>
        <taxon>Mycobacteriales</taxon>
        <taxon>Nocardiaceae</taxon>
        <taxon>Nocardia</taxon>
    </lineage>
</organism>
<evidence type="ECO:0000313" key="1">
    <source>
        <dbReference type="EMBL" id="PPJ36186.1"/>
    </source>
</evidence>
<dbReference type="Proteomes" id="UP000239874">
    <property type="component" value="Unassembled WGS sequence"/>
</dbReference>
<dbReference type="AlphaFoldDB" id="A0A2S6ALV6"/>
<accession>A0A2S6ALV6</accession>
<protein>
    <submittedName>
        <fullName evidence="1">Uncharacterized protein</fullName>
    </submittedName>
</protein>
<reference evidence="1 2" key="1">
    <citation type="submission" date="2018-02" db="EMBL/GenBank/DDBJ databases">
        <title>8 Nocardia nova and 1 Nocardia cyriacigeorgica strain used for evolution to TMP-SMX.</title>
        <authorList>
            <person name="Mehta H."/>
            <person name="Weng J."/>
            <person name="Shamoo Y."/>
        </authorList>
    </citation>
    <scope>NUCLEOTIDE SEQUENCE [LARGE SCALE GENOMIC DNA]</scope>
    <source>
        <strain evidence="1 2">MDA3139</strain>
    </source>
</reference>
<sequence>MWEVGMTELEFDAVSGSAGARWADPGMDFAPTAVSTPLQRAAARLQAVLPPGWQVDIDLAAPRPHGDPQPVLRVRLSEN</sequence>
<dbReference type="EMBL" id="PSZC01000015">
    <property type="protein sequence ID" value="PPJ36186.1"/>
    <property type="molecule type" value="Genomic_DNA"/>
</dbReference>
<comment type="caution">
    <text evidence="1">The sequence shown here is derived from an EMBL/GenBank/DDBJ whole genome shotgun (WGS) entry which is preliminary data.</text>
</comment>
<evidence type="ECO:0000313" key="2">
    <source>
        <dbReference type="Proteomes" id="UP000239874"/>
    </source>
</evidence>